<comment type="similarity">
    <text evidence="4">Belongs to the thymidine/pyrimidine-nucleoside phosphorylase family. Type 2 subfamily.</text>
</comment>
<dbReference type="SUPFAM" id="SSF47648">
    <property type="entry name" value="Nucleoside phosphorylase/phosphoribosyltransferase N-terminal domain"/>
    <property type="match status" value="1"/>
</dbReference>
<dbReference type="InterPro" id="IPR035902">
    <property type="entry name" value="Nuc_phospho_transferase"/>
</dbReference>
<evidence type="ECO:0000313" key="6">
    <source>
        <dbReference type="EMBL" id="MDQ9171595.1"/>
    </source>
</evidence>
<dbReference type="InterPro" id="IPR028579">
    <property type="entry name" value="Thym_Pase_Put"/>
</dbReference>
<proteinExistence type="inferred from homology"/>
<evidence type="ECO:0000256" key="3">
    <source>
        <dbReference type="ARBA" id="ARBA00048550"/>
    </source>
</evidence>
<dbReference type="NCBIfam" id="NF003338">
    <property type="entry name" value="PRK04350.1"/>
    <property type="match status" value="1"/>
</dbReference>
<dbReference type="Pfam" id="PF00591">
    <property type="entry name" value="Glycos_transf_3"/>
    <property type="match status" value="1"/>
</dbReference>
<evidence type="ECO:0000259" key="5">
    <source>
        <dbReference type="SMART" id="SM00941"/>
    </source>
</evidence>
<evidence type="ECO:0000256" key="1">
    <source>
        <dbReference type="ARBA" id="ARBA00022676"/>
    </source>
</evidence>
<dbReference type="HAMAP" id="MF_00703">
    <property type="entry name" value="Thymid_phosp_2"/>
    <property type="match status" value="1"/>
</dbReference>
<protein>
    <recommendedName>
        <fullName evidence="4">Putative thymidine phosphorylase</fullName>
        <ecNumber evidence="4">2.4.2.4</ecNumber>
    </recommendedName>
    <alternativeName>
        <fullName evidence="4">TdRPase</fullName>
    </alternativeName>
</protein>
<feature type="domain" description="Pyrimidine nucleoside phosphorylase C-terminal" evidence="5">
    <location>
        <begin position="439"/>
        <end position="506"/>
    </location>
</feature>
<dbReference type="Gene3D" id="3.40.1030.10">
    <property type="entry name" value="Nucleoside phosphorylase/phosphoribosyltransferase catalytic domain"/>
    <property type="match status" value="1"/>
</dbReference>
<evidence type="ECO:0000256" key="4">
    <source>
        <dbReference type="HAMAP-Rule" id="MF_00703"/>
    </source>
</evidence>
<dbReference type="InterPro" id="IPR036320">
    <property type="entry name" value="Glycosyl_Trfase_fam3_N_dom_sf"/>
</dbReference>
<dbReference type="SUPFAM" id="SSF54680">
    <property type="entry name" value="Pyrimidine nucleoside phosphorylase C-terminal domain"/>
    <property type="match status" value="1"/>
</dbReference>
<dbReference type="Pfam" id="PF07831">
    <property type="entry name" value="PYNP_C"/>
    <property type="match status" value="1"/>
</dbReference>
<reference evidence="6 7" key="1">
    <citation type="submission" date="2023-08" db="EMBL/GenBank/DDBJ databases">
        <title>Oxalobacteraceae gen .nov., isolated from river sludge outside the plant.</title>
        <authorList>
            <person name="Zhao S.Y."/>
        </authorList>
    </citation>
    <scope>NUCLEOTIDE SEQUENCE [LARGE SCALE GENOMIC DNA]</scope>
    <source>
        <strain evidence="6 7">R-40</strain>
    </source>
</reference>
<dbReference type="SUPFAM" id="SSF52418">
    <property type="entry name" value="Nucleoside phosphorylase/phosphoribosyltransferase catalytic domain"/>
    <property type="match status" value="1"/>
</dbReference>
<dbReference type="InterPro" id="IPR000053">
    <property type="entry name" value="Thymidine/pyrmidine_PPase"/>
</dbReference>
<dbReference type="Gene3D" id="1.20.970.50">
    <property type="match status" value="1"/>
</dbReference>
<dbReference type="Pfam" id="PF02885">
    <property type="entry name" value="Glycos_trans_3N"/>
    <property type="match status" value="1"/>
</dbReference>
<keyword evidence="7" id="KW-1185">Reference proteome</keyword>
<gene>
    <name evidence="6" type="ORF">Q8A64_14365</name>
</gene>
<organism evidence="6 7">
    <name type="scientific">Keguizhuia sedimenti</name>
    <dbReference type="NCBI Taxonomy" id="3064264"/>
    <lineage>
        <taxon>Bacteria</taxon>
        <taxon>Pseudomonadati</taxon>
        <taxon>Pseudomonadota</taxon>
        <taxon>Betaproteobacteria</taxon>
        <taxon>Burkholderiales</taxon>
        <taxon>Oxalobacteraceae</taxon>
        <taxon>Keguizhuia</taxon>
    </lineage>
</organism>
<dbReference type="InterPro" id="IPR017872">
    <property type="entry name" value="Pyrmidine_PPase_CS"/>
</dbReference>
<dbReference type="PANTHER" id="PTHR10515">
    <property type="entry name" value="THYMIDINE PHOSPHORYLASE"/>
    <property type="match status" value="1"/>
</dbReference>
<dbReference type="Gene3D" id="3.90.1170.30">
    <property type="entry name" value="Pyrimidine nucleoside phosphorylase-like, C-terminal domain"/>
    <property type="match status" value="1"/>
</dbReference>
<dbReference type="Proteomes" id="UP001225596">
    <property type="component" value="Unassembled WGS sequence"/>
</dbReference>
<dbReference type="InterPro" id="IPR017459">
    <property type="entry name" value="Glycosyl_Trfase_fam3_N_dom"/>
</dbReference>
<dbReference type="EMBL" id="JAUYVH010000010">
    <property type="protein sequence ID" value="MDQ9171595.1"/>
    <property type="molecule type" value="Genomic_DNA"/>
</dbReference>
<comment type="catalytic activity">
    <reaction evidence="3 4">
        <text>thymidine + phosphate = 2-deoxy-alpha-D-ribose 1-phosphate + thymine</text>
        <dbReference type="Rhea" id="RHEA:16037"/>
        <dbReference type="ChEBI" id="CHEBI:17748"/>
        <dbReference type="ChEBI" id="CHEBI:17821"/>
        <dbReference type="ChEBI" id="CHEBI:43474"/>
        <dbReference type="ChEBI" id="CHEBI:57259"/>
        <dbReference type="EC" id="2.4.2.4"/>
    </reaction>
</comment>
<dbReference type="PANTHER" id="PTHR10515:SF0">
    <property type="entry name" value="THYMIDINE PHOSPHORYLASE"/>
    <property type="match status" value="1"/>
</dbReference>
<dbReference type="SMART" id="SM00941">
    <property type="entry name" value="PYNP_C"/>
    <property type="match status" value="1"/>
</dbReference>
<dbReference type="InterPro" id="IPR013466">
    <property type="entry name" value="Thymidine/AMP_Pase"/>
</dbReference>
<dbReference type="InterPro" id="IPR013102">
    <property type="entry name" value="PYNP_C"/>
</dbReference>
<dbReference type="RefSeq" id="WP_338437529.1">
    <property type="nucleotide sequence ID" value="NZ_JAUYVH010000010.1"/>
</dbReference>
<dbReference type="InterPro" id="IPR036566">
    <property type="entry name" value="PYNP-like_C_sf"/>
</dbReference>
<keyword evidence="2 4" id="KW-0808">Transferase</keyword>
<dbReference type="PROSITE" id="PS00647">
    <property type="entry name" value="THYMID_PHOSPHORYLASE"/>
    <property type="match status" value="1"/>
</dbReference>
<sequence length="512" mass="53507">MKTARASLTHEAANQLRIRRLGIDTYQEAVLYMHKDCPVCKSEGFEAQSRIEMILGERRVIATLNVVSSSLLLAIDEVGLSETAWRALGGCEGDTVLLQHPDPVRSFSAVRAKIYGGKLSEQDATEIISDIVQGKYSDIHLAAFVSACADDRLDLQETIALTRAMLNAGSRLQWGKSPVVDKHCVGGLPGNRTTPIVVAIAAACGLTIPKTSSRAITSPAGTADAMETMAPIDLELAQIRRVVAQEGGCIAWGGAVSLSPADDLLIRVERPLDLDSNGQLVASVISKKVAAGSTHALIDIPVGPTAKVRSQEAAAALSATLVAVGKALGIEVRTLITDGSQPVGRGIGPALEARDVLAVLQNQEGAPGDLRQRALLLSGHLLEMGGKAATGAGLSLAENTLASGAAWRKFQAICAAQGGMRTPPVAEHTAEILAQHSGIVVEVDNRRLARIAKLAGAPKASAAGLTFHVPLGTVVEAGQALFTIHAESPGELAYARQYAEGQSEVVSIKEKA</sequence>
<dbReference type="NCBIfam" id="TIGR02645">
    <property type="entry name" value="ARCH_P_rylase"/>
    <property type="match status" value="1"/>
</dbReference>
<evidence type="ECO:0000256" key="2">
    <source>
        <dbReference type="ARBA" id="ARBA00022679"/>
    </source>
</evidence>
<dbReference type="InterPro" id="IPR000312">
    <property type="entry name" value="Glycosyl_Trfase_fam3"/>
</dbReference>
<name>A0ABU1BRH3_9BURK</name>
<evidence type="ECO:0000313" key="7">
    <source>
        <dbReference type="Proteomes" id="UP001225596"/>
    </source>
</evidence>
<comment type="caution">
    <text evidence="6">The sequence shown here is derived from an EMBL/GenBank/DDBJ whole genome shotgun (WGS) entry which is preliminary data.</text>
</comment>
<accession>A0ABU1BRH3</accession>
<keyword evidence="1 4" id="KW-0328">Glycosyltransferase</keyword>
<dbReference type="EC" id="2.4.2.4" evidence="4"/>